<dbReference type="InterPro" id="IPR050951">
    <property type="entry name" value="Retrovirus_Pol_polyprotein"/>
</dbReference>
<protein>
    <submittedName>
        <fullName evidence="4">BQ5605_C029g10711 protein</fullName>
    </submittedName>
</protein>
<proteinExistence type="predicted"/>
<reference evidence="4 5" key="1">
    <citation type="submission" date="2016-11" db="EMBL/GenBank/DDBJ databases">
        <authorList>
            <person name="Jaros S."/>
            <person name="Januszkiewicz K."/>
            <person name="Wedrychowicz H."/>
        </authorList>
    </citation>
    <scope>NUCLEOTIDE SEQUENCE [LARGE SCALE GENOMIC DNA]</scope>
</reference>
<dbReference type="GO" id="GO:0003723">
    <property type="term" value="F:RNA binding"/>
    <property type="evidence" value="ECO:0007669"/>
    <property type="project" value="UniProtKB-KW"/>
</dbReference>
<organism evidence="4 5">
    <name type="scientific">Microbotryum silenes-dioicae</name>
    <dbReference type="NCBI Taxonomy" id="796604"/>
    <lineage>
        <taxon>Eukaryota</taxon>
        <taxon>Fungi</taxon>
        <taxon>Dikarya</taxon>
        <taxon>Basidiomycota</taxon>
        <taxon>Pucciniomycotina</taxon>
        <taxon>Microbotryomycetes</taxon>
        <taxon>Microbotryales</taxon>
        <taxon>Microbotryaceae</taxon>
        <taxon>Microbotryum</taxon>
    </lineage>
</organism>
<evidence type="ECO:0000256" key="2">
    <source>
        <dbReference type="SAM" id="MobiDB-lite"/>
    </source>
</evidence>
<feature type="region of interest" description="Disordered" evidence="2">
    <location>
        <begin position="127"/>
        <end position="174"/>
    </location>
</feature>
<dbReference type="PROSITE" id="PS50994">
    <property type="entry name" value="INTEGRASE"/>
    <property type="match status" value="1"/>
</dbReference>
<evidence type="ECO:0000256" key="1">
    <source>
        <dbReference type="ARBA" id="ARBA00022884"/>
    </source>
</evidence>
<keyword evidence="1" id="KW-0694">RNA-binding</keyword>
<evidence type="ECO:0000259" key="3">
    <source>
        <dbReference type="PROSITE" id="PS50994"/>
    </source>
</evidence>
<accession>A0A2X0MN95</accession>
<dbReference type="Proteomes" id="UP000249464">
    <property type="component" value="Unassembled WGS sequence"/>
</dbReference>
<dbReference type="SUPFAM" id="SSF53098">
    <property type="entry name" value="Ribonuclease H-like"/>
    <property type="match status" value="1"/>
</dbReference>
<dbReference type="GO" id="GO:0015074">
    <property type="term" value="P:DNA integration"/>
    <property type="evidence" value="ECO:0007669"/>
    <property type="project" value="InterPro"/>
</dbReference>
<name>A0A2X0MN95_9BASI</name>
<dbReference type="InterPro" id="IPR036397">
    <property type="entry name" value="RNaseH_sf"/>
</dbReference>
<dbReference type="PANTHER" id="PTHR37984:SF15">
    <property type="entry name" value="INTEGRASE CATALYTIC DOMAIN-CONTAINING PROTEIN"/>
    <property type="match status" value="1"/>
</dbReference>
<dbReference type="PANTHER" id="PTHR37984">
    <property type="entry name" value="PROTEIN CBG26694"/>
    <property type="match status" value="1"/>
</dbReference>
<feature type="compositionally biased region" description="Low complexity" evidence="2">
    <location>
        <begin position="133"/>
        <end position="146"/>
    </location>
</feature>
<dbReference type="STRING" id="796604.A0A2X0MN95"/>
<gene>
    <name evidence="4" type="primary">BQ5605_C029g10711</name>
    <name evidence="4" type="ORF">BQ5605_C029G10711</name>
</gene>
<dbReference type="InterPro" id="IPR012337">
    <property type="entry name" value="RNaseH-like_sf"/>
</dbReference>
<keyword evidence="5" id="KW-1185">Reference proteome</keyword>
<feature type="domain" description="Integrase catalytic" evidence="3">
    <location>
        <begin position="1"/>
        <end position="146"/>
    </location>
</feature>
<dbReference type="AlphaFoldDB" id="A0A2X0MN95"/>
<dbReference type="GO" id="GO:0005634">
    <property type="term" value="C:nucleus"/>
    <property type="evidence" value="ECO:0007669"/>
    <property type="project" value="UniProtKB-ARBA"/>
</dbReference>
<dbReference type="Gene3D" id="3.30.420.10">
    <property type="entry name" value="Ribonuclease H-like superfamily/Ribonuclease H"/>
    <property type="match status" value="1"/>
</dbReference>
<dbReference type="InterPro" id="IPR001584">
    <property type="entry name" value="Integrase_cat-core"/>
</dbReference>
<dbReference type="EMBL" id="FQNC01000081">
    <property type="protein sequence ID" value="SGZ15916.1"/>
    <property type="molecule type" value="Genomic_DNA"/>
</dbReference>
<evidence type="ECO:0000313" key="5">
    <source>
        <dbReference type="Proteomes" id="UP000249464"/>
    </source>
</evidence>
<sequence>MLLTITDRLLGYTRLIPSLAADTTKDIAERFHEGWHRFFGPPTRIVSDRDKLFTSHFWRAYHNLMGTRLAMSTLFHLETDGRSKRTNKTAIQALRAVVNKQPNNIRRSPQLSGEVESQTEVMRRKLRNKKGARAGIGPAAGEIAGALRQSHASKSPPQGGSLAGVHLNPPAPAR</sequence>
<evidence type="ECO:0000313" key="4">
    <source>
        <dbReference type="EMBL" id="SGZ15916.1"/>
    </source>
</evidence>